<organism evidence="1 2">
    <name type="scientific">Cirrhinus mrigala</name>
    <name type="common">Mrigala</name>
    <dbReference type="NCBI Taxonomy" id="683832"/>
    <lineage>
        <taxon>Eukaryota</taxon>
        <taxon>Metazoa</taxon>
        <taxon>Chordata</taxon>
        <taxon>Craniata</taxon>
        <taxon>Vertebrata</taxon>
        <taxon>Euteleostomi</taxon>
        <taxon>Actinopterygii</taxon>
        <taxon>Neopterygii</taxon>
        <taxon>Teleostei</taxon>
        <taxon>Ostariophysi</taxon>
        <taxon>Cypriniformes</taxon>
        <taxon>Cyprinidae</taxon>
        <taxon>Labeoninae</taxon>
        <taxon>Labeonini</taxon>
        <taxon>Cirrhinus</taxon>
    </lineage>
</organism>
<accession>A0ABD0N6U0</accession>
<evidence type="ECO:0000313" key="1">
    <source>
        <dbReference type="EMBL" id="KAL0156661.1"/>
    </source>
</evidence>
<gene>
    <name evidence="1" type="ORF">M9458_047907</name>
</gene>
<comment type="caution">
    <text evidence="1">The sequence shown here is derived from an EMBL/GenBank/DDBJ whole genome shotgun (WGS) entry which is preliminary data.</text>
</comment>
<evidence type="ECO:0000313" key="2">
    <source>
        <dbReference type="Proteomes" id="UP001529510"/>
    </source>
</evidence>
<feature type="non-terminal residue" evidence="1">
    <location>
        <position position="1"/>
    </location>
</feature>
<proteinExistence type="predicted"/>
<dbReference type="AlphaFoldDB" id="A0ABD0N6U0"/>
<sequence length="59" mass="6678">LHKMQDLLAGFFQQKVPLVQGVQVTESTGKHCIRWKNKRRGPCVSQDKLSHSNSVTCNI</sequence>
<protein>
    <submittedName>
        <fullName evidence="1">Uncharacterized protein</fullName>
    </submittedName>
</protein>
<reference evidence="1 2" key="1">
    <citation type="submission" date="2024-05" db="EMBL/GenBank/DDBJ databases">
        <title>Genome sequencing and assembly of Indian major carp, Cirrhinus mrigala (Hamilton, 1822).</title>
        <authorList>
            <person name="Mohindra V."/>
            <person name="Chowdhury L.M."/>
            <person name="Lal K."/>
            <person name="Jena J.K."/>
        </authorList>
    </citation>
    <scope>NUCLEOTIDE SEQUENCE [LARGE SCALE GENOMIC DNA]</scope>
    <source>
        <strain evidence="1">CM1030</strain>
        <tissue evidence="1">Blood</tissue>
    </source>
</reference>
<dbReference type="Proteomes" id="UP001529510">
    <property type="component" value="Unassembled WGS sequence"/>
</dbReference>
<keyword evidence="2" id="KW-1185">Reference proteome</keyword>
<name>A0ABD0N6U0_CIRMR</name>
<dbReference type="EMBL" id="JAMKFB020000024">
    <property type="protein sequence ID" value="KAL0156661.1"/>
    <property type="molecule type" value="Genomic_DNA"/>
</dbReference>